<dbReference type="AlphaFoldDB" id="A0A915EAQ8"/>
<proteinExistence type="predicted"/>
<protein>
    <submittedName>
        <fullName evidence="2">Uncharacterized protein</fullName>
    </submittedName>
</protein>
<sequence length="94" mass="10968">MHKVHTGTGRELEQAAERELMIVTLKKNLLKKTAKKRRHLSSSGLDSKEIILKSFKGWFCVWFGSKLWILFAFQPVKSQQQPTDLKTTKKLKKR</sequence>
<dbReference type="WBParaSite" id="jg3864">
    <property type="protein sequence ID" value="jg3864"/>
    <property type="gene ID" value="jg3864"/>
</dbReference>
<name>A0A915EAQ8_9BILA</name>
<evidence type="ECO:0000313" key="2">
    <source>
        <dbReference type="WBParaSite" id="jg3864"/>
    </source>
</evidence>
<evidence type="ECO:0000313" key="1">
    <source>
        <dbReference type="Proteomes" id="UP000887574"/>
    </source>
</evidence>
<accession>A0A915EAQ8</accession>
<organism evidence="1 2">
    <name type="scientific">Ditylenchus dipsaci</name>
    <dbReference type="NCBI Taxonomy" id="166011"/>
    <lineage>
        <taxon>Eukaryota</taxon>
        <taxon>Metazoa</taxon>
        <taxon>Ecdysozoa</taxon>
        <taxon>Nematoda</taxon>
        <taxon>Chromadorea</taxon>
        <taxon>Rhabditida</taxon>
        <taxon>Tylenchina</taxon>
        <taxon>Tylenchomorpha</taxon>
        <taxon>Sphaerularioidea</taxon>
        <taxon>Anguinidae</taxon>
        <taxon>Anguininae</taxon>
        <taxon>Ditylenchus</taxon>
    </lineage>
</organism>
<reference evidence="2" key="1">
    <citation type="submission" date="2022-11" db="UniProtKB">
        <authorList>
            <consortium name="WormBaseParasite"/>
        </authorList>
    </citation>
    <scope>IDENTIFICATION</scope>
</reference>
<keyword evidence="1" id="KW-1185">Reference proteome</keyword>
<dbReference type="Proteomes" id="UP000887574">
    <property type="component" value="Unplaced"/>
</dbReference>